<evidence type="ECO:0000313" key="2">
    <source>
        <dbReference type="EMBL" id="AKZ65129.1"/>
    </source>
</evidence>
<accession>A0ABM5V6W6</accession>
<keyword evidence="1" id="KW-1133">Transmembrane helix</keyword>
<keyword evidence="1" id="KW-0812">Transmembrane</keyword>
<dbReference type="Proteomes" id="UP000063429">
    <property type="component" value="Chromosome"/>
</dbReference>
<organism evidence="2 3">
    <name type="scientific">Herbaspirillum hiltneri N3</name>
    <dbReference type="NCBI Taxonomy" id="1262470"/>
    <lineage>
        <taxon>Bacteria</taxon>
        <taxon>Pseudomonadati</taxon>
        <taxon>Pseudomonadota</taxon>
        <taxon>Betaproteobacteria</taxon>
        <taxon>Burkholderiales</taxon>
        <taxon>Oxalobacteraceae</taxon>
        <taxon>Herbaspirillum</taxon>
    </lineage>
</organism>
<keyword evidence="3" id="KW-1185">Reference proteome</keyword>
<proteinExistence type="predicted"/>
<feature type="transmembrane region" description="Helical" evidence="1">
    <location>
        <begin position="12"/>
        <end position="31"/>
    </location>
</feature>
<evidence type="ECO:0000313" key="3">
    <source>
        <dbReference type="Proteomes" id="UP000063429"/>
    </source>
</evidence>
<protein>
    <submittedName>
        <fullName evidence="2">Membrane protein</fullName>
    </submittedName>
</protein>
<keyword evidence="1" id="KW-0472">Membrane</keyword>
<reference evidence="3" key="1">
    <citation type="journal article" date="2015" name="Genome Announc.">
        <title>Complete Genome Sequence of Herbaspirillum hiltneri N3 (DSM 17495), Isolated from Surface-Sterilized Wheat Roots.</title>
        <authorList>
            <person name="Guizelini D."/>
            <person name="Saizaki P.M."/>
            <person name="Coimbra N.A."/>
            <person name="Weiss V.A."/>
            <person name="Faoro H."/>
            <person name="Sfeir M.Z."/>
            <person name="Baura V.A."/>
            <person name="Monteiro R.A."/>
            <person name="Chubatsu L.S."/>
            <person name="Souza E.M."/>
            <person name="Cruz L.M."/>
            <person name="Pedrosa F.O."/>
            <person name="Raittz R.T."/>
            <person name="Marchaukoski J.N."/>
            <person name="Steffens M.B."/>
        </authorList>
    </citation>
    <scope>NUCLEOTIDE SEQUENCE [LARGE SCALE GENOMIC DNA]</scope>
    <source>
        <strain evidence="3">N3</strain>
    </source>
</reference>
<dbReference type="InterPro" id="IPR019253">
    <property type="entry name" value="DUF2244_TM"/>
</dbReference>
<evidence type="ECO:0000256" key="1">
    <source>
        <dbReference type="SAM" id="Phobius"/>
    </source>
</evidence>
<feature type="transmembrane region" description="Helical" evidence="1">
    <location>
        <begin position="37"/>
        <end position="58"/>
    </location>
</feature>
<dbReference type="Pfam" id="PF10003">
    <property type="entry name" value="DUF2244"/>
    <property type="match status" value="1"/>
</dbReference>
<gene>
    <name evidence="2" type="ORF">F506_03360</name>
</gene>
<sequence>MLKRNCSIAPHQLGQVFAILCAVSLTVAFVFTLRGAWYILGFSVLELSAVGFAFLIYARHATDREYIALVEDCLLVEFVQAGKTSRYRLDPQHVRIGPAGPHPAGKLVRLESSGIRVDVGRHLTEWKRREFALELERELSASSNVR</sequence>
<dbReference type="EMBL" id="CP011409">
    <property type="protein sequence ID" value="AKZ65129.1"/>
    <property type="molecule type" value="Genomic_DNA"/>
</dbReference>
<name>A0ABM5V6W6_9BURK</name>